<sequence length="197" mass="22107">IVLRCVKPGAFALTFDDGPSPFTPQLLDILKERKIQATFFVLGTHVRNPALAAHLKRAYSEGHQIALHTDTHPHLNTLTADKIQGELTQNADSVKEAIGVTPNYMRPPYGECNEKTRDTVQEMGYLIINWNYHGNSENYDRLLENMAVKITPSDSLTQSFISLQHDTEDFSVERVPQIIDLIVSKGFHFETVADCLG</sequence>
<evidence type="ECO:0000256" key="1">
    <source>
        <dbReference type="ARBA" id="ARBA00001941"/>
    </source>
</evidence>
<dbReference type="AlphaFoldDB" id="A0A1Y1XRT0"/>
<dbReference type="GO" id="GO:0046872">
    <property type="term" value="F:metal ion binding"/>
    <property type="evidence" value="ECO:0007669"/>
    <property type="project" value="UniProtKB-KW"/>
</dbReference>
<evidence type="ECO:0000256" key="3">
    <source>
        <dbReference type="ARBA" id="ARBA00022729"/>
    </source>
</evidence>
<dbReference type="InParanoid" id="A0A1Y1XRT0"/>
<organism evidence="7 8">
    <name type="scientific">Basidiobolus meristosporus CBS 931.73</name>
    <dbReference type="NCBI Taxonomy" id="1314790"/>
    <lineage>
        <taxon>Eukaryota</taxon>
        <taxon>Fungi</taxon>
        <taxon>Fungi incertae sedis</taxon>
        <taxon>Zoopagomycota</taxon>
        <taxon>Entomophthoromycotina</taxon>
        <taxon>Basidiobolomycetes</taxon>
        <taxon>Basidiobolales</taxon>
        <taxon>Basidiobolaceae</taxon>
        <taxon>Basidiobolus</taxon>
    </lineage>
</organism>
<protein>
    <submittedName>
        <fullName evidence="7">Glycoside hydrolase/deacetylase</fullName>
    </submittedName>
</protein>
<evidence type="ECO:0000313" key="7">
    <source>
        <dbReference type="EMBL" id="ORX88471.1"/>
    </source>
</evidence>
<feature type="domain" description="NodB homology" evidence="6">
    <location>
        <begin position="9"/>
        <end position="190"/>
    </location>
</feature>
<dbReference type="STRING" id="1314790.A0A1Y1XRT0"/>
<accession>A0A1Y1XRT0</accession>
<dbReference type="GO" id="GO:0016810">
    <property type="term" value="F:hydrolase activity, acting on carbon-nitrogen (but not peptide) bonds"/>
    <property type="evidence" value="ECO:0007669"/>
    <property type="project" value="InterPro"/>
</dbReference>
<keyword evidence="3" id="KW-0732">Signal</keyword>
<evidence type="ECO:0000256" key="4">
    <source>
        <dbReference type="ARBA" id="ARBA00022801"/>
    </source>
</evidence>
<dbReference type="InterPro" id="IPR011330">
    <property type="entry name" value="Glyco_hydro/deAcase_b/a-brl"/>
</dbReference>
<dbReference type="InterPro" id="IPR002509">
    <property type="entry name" value="NODB_dom"/>
</dbReference>
<gene>
    <name evidence="7" type="ORF">K493DRAFT_165718</name>
</gene>
<feature type="non-terminal residue" evidence="7">
    <location>
        <position position="197"/>
    </location>
</feature>
<reference evidence="7 8" key="1">
    <citation type="submission" date="2016-07" db="EMBL/GenBank/DDBJ databases">
        <title>Pervasive Adenine N6-methylation of Active Genes in Fungi.</title>
        <authorList>
            <consortium name="DOE Joint Genome Institute"/>
            <person name="Mondo S.J."/>
            <person name="Dannebaum R.O."/>
            <person name="Kuo R.C."/>
            <person name="Labutti K."/>
            <person name="Haridas S."/>
            <person name="Kuo A."/>
            <person name="Salamov A."/>
            <person name="Ahrendt S.R."/>
            <person name="Lipzen A."/>
            <person name="Sullivan W."/>
            <person name="Andreopoulos W.B."/>
            <person name="Clum A."/>
            <person name="Lindquist E."/>
            <person name="Daum C."/>
            <person name="Ramamoorthy G.K."/>
            <person name="Gryganskyi A."/>
            <person name="Culley D."/>
            <person name="Magnuson J.K."/>
            <person name="James T.Y."/>
            <person name="O'Malley M.A."/>
            <person name="Stajich J.E."/>
            <person name="Spatafora J.W."/>
            <person name="Visel A."/>
            <person name="Grigoriev I.V."/>
        </authorList>
    </citation>
    <scope>NUCLEOTIDE SEQUENCE [LARGE SCALE GENOMIC DNA]</scope>
    <source>
        <strain evidence="7 8">CBS 931.73</strain>
    </source>
</reference>
<evidence type="ECO:0000256" key="5">
    <source>
        <dbReference type="ARBA" id="ARBA00023277"/>
    </source>
</evidence>
<dbReference type="PANTHER" id="PTHR46471:SF2">
    <property type="entry name" value="CHITIN DEACETYLASE-RELATED"/>
    <property type="match status" value="1"/>
</dbReference>
<proteinExistence type="predicted"/>
<dbReference type="Pfam" id="PF01522">
    <property type="entry name" value="Polysacc_deac_1"/>
    <property type="match status" value="1"/>
</dbReference>
<keyword evidence="2" id="KW-0479">Metal-binding</keyword>
<comment type="cofactor">
    <cofactor evidence="1">
        <name>Co(2+)</name>
        <dbReference type="ChEBI" id="CHEBI:48828"/>
    </cofactor>
</comment>
<evidence type="ECO:0000313" key="8">
    <source>
        <dbReference type="Proteomes" id="UP000193498"/>
    </source>
</evidence>
<dbReference type="GO" id="GO:0005975">
    <property type="term" value="P:carbohydrate metabolic process"/>
    <property type="evidence" value="ECO:0007669"/>
    <property type="project" value="InterPro"/>
</dbReference>
<evidence type="ECO:0000259" key="6">
    <source>
        <dbReference type="PROSITE" id="PS51677"/>
    </source>
</evidence>
<dbReference type="EMBL" id="MCFE01000527">
    <property type="protein sequence ID" value="ORX88471.1"/>
    <property type="molecule type" value="Genomic_DNA"/>
</dbReference>
<keyword evidence="5" id="KW-0119">Carbohydrate metabolism</keyword>
<dbReference type="Gene3D" id="3.20.20.370">
    <property type="entry name" value="Glycoside hydrolase/deacetylase"/>
    <property type="match status" value="1"/>
</dbReference>
<keyword evidence="8" id="KW-1185">Reference proteome</keyword>
<name>A0A1Y1XRT0_9FUNG</name>
<dbReference type="Proteomes" id="UP000193498">
    <property type="component" value="Unassembled WGS sequence"/>
</dbReference>
<comment type="caution">
    <text evidence="7">The sequence shown here is derived from an EMBL/GenBank/DDBJ whole genome shotgun (WGS) entry which is preliminary data.</text>
</comment>
<dbReference type="SUPFAM" id="SSF88713">
    <property type="entry name" value="Glycoside hydrolase/deacetylase"/>
    <property type="match status" value="1"/>
</dbReference>
<dbReference type="PROSITE" id="PS51677">
    <property type="entry name" value="NODB"/>
    <property type="match status" value="1"/>
</dbReference>
<keyword evidence="4 7" id="KW-0378">Hydrolase</keyword>
<dbReference type="PANTHER" id="PTHR46471">
    <property type="entry name" value="CHITIN DEACETYLASE"/>
    <property type="match status" value="1"/>
</dbReference>
<dbReference type="OrthoDB" id="407355at2759"/>
<evidence type="ECO:0000256" key="2">
    <source>
        <dbReference type="ARBA" id="ARBA00022723"/>
    </source>
</evidence>
<feature type="non-terminal residue" evidence="7">
    <location>
        <position position="1"/>
    </location>
</feature>